<dbReference type="PANTHER" id="PTHR11487:SF0">
    <property type="entry name" value="S-ACYL FATTY ACID SYNTHASE THIOESTERASE, MEDIUM CHAIN"/>
    <property type="match status" value="1"/>
</dbReference>
<protein>
    <submittedName>
        <fullName evidence="3">Thioesterase</fullName>
    </submittedName>
</protein>
<evidence type="ECO:0000313" key="3">
    <source>
        <dbReference type="EMBL" id="NIF21585.1"/>
    </source>
</evidence>
<dbReference type="PANTHER" id="PTHR11487">
    <property type="entry name" value="THIOESTERASE"/>
    <property type="match status" value="1"/>
</dbReference>
<accession>A0ABX0R8A3</accession>
<evidence type="ECO:0000313" key="4">
    <source>
        <dbReference type="Proteomes" id="UP001515683"/>
    </source>
</evidence>
<gene>
    <name evidence="3" type="ORF">F3J40_08255</name>
</gene>
<dbReference type="SUPFAM" id="SSF53474">
    <property type="entry name" value="alpha/beta-Hydrolases"/>
    <property type="match status" value="1"/>
</dbReference>
<dbReference type="InterPro" id="IPR029058">
    <property type="entry name" value="AB_hydrolase_fold"/>
</dbReference>
<reference evidence="3 4" key="1">
    <citation type="journal article" date="2019" name="bioRxiv">
        <title>Bacteria contribute to plant secondary compound degradation in a generalist herbivore system.</title>
        <authorList>
            <person name="Francoeur C.B."/>
            <person name="Khadempour L."/>
            <person name="Moreira-Soto R.D."/>
            <person name="Gotting K."/>
            <person name="Book A.J."/>
            <person name="Pinto-Tomas A.A."/>
            <person name="Keefover-Ring K."/>
            <person name="Currie C.R."/>
        </authorList>
    </citation>
    <scope>NUCLEOTIDE SEQUENCE [LARGE SCALE GENOMIC DNA]</scope>
    <source>
        <strain evidence="3">Acro-835</strain>
    </source>
</reference>
<dbReference type="Proteomes" id="UP001515683">
    <property type="component" value="Unassembled WGS sequence"/>
</dbReference>
<name>A0ABX0R8A3_9GAMM</name>
<dbReference type="Pfam" id="PF00975">
    <property type="entry name" value="Thioesterase"/>
    <property type="match status" value="1"/>
</dbReference>
<sequence length="242" mass="26954">MMMHSSSSFNAAIIRYSRYTGAPIRQQLVVFPHAGGTASFYKGWREQLPDDCDLFVVRYPGRDERHAENPWQDAQQAIEACCRGLQEMLGIAPVTLFGHSMGAILALQTALALRTSRFRLQKVVISSQRIPASLLNLQHEPQRQSLLSAILRQDSGMALDELTRPTVEKNILQDLTLLGQLAALPVDDIRLHVIGGNDDPLVSDSDLKAWTAISTSAQVSLRAGGHFYFQQNTNDFLRQLIQ</sequence>
<dbReference type="EMBL" id="VWXF01000002">
    <property type="protein sequence ID" value="NIF21585.1"/>
    <property type="molecule type" value="Genomic_DNA"/>
</dbReference>
<comment type="similarity">
    <text evidence="1">Belongs to the thioesterase family.</text>
</comment>
<keyword evidence="4" id="KW-1185">Reference proteome</keyword>
<dbReference type="Gene3D" id="3.40.50.1820">
    <property type="entry name" value="alpha/beta hydrolase"/>
    <property type="match status" value="1"/>
</dbReference>
<feature type="domain" description="Thioesterase" evidence="2">
    <location>
        <begin position="26"/>
        <end position="239"/>
    </location>
</feature>
<proteinExistence type="inferred from homology"/>
<evidence type="ECO:0000256" key="1">
    <source>
        <dbReference type="ARBA" id="ARBA00007169"/>
    </source>
</evidence>
<dbReference type="RefSeq" id="WP_167013582.1">
    <property type="nucleotide sequence ID" value="NZ_VWXF01000002.1"/>
</dbReference>
<dbReference type="InterPro" id="IPR001031">
    <property type="entry name" value="Thioesterase"/>
</dbReference>
<organism evidence="3 4">
    <name type="scientific">Candidatus Pantoea multigeneris</name>
    <dbReference type="NCBI Taxonomy" id="2608357"/>
    <lineage>
        <taxon>Bacteria</taxon>
        <taxon>Pseudomonadati</taxon>
        <taxon>Pseudomonadota</taxon>
        <taxon>Gammaproteobacteria</taxon>
        <taxon>Enterobacterales</taxon>
        <taxon>Erwiniaceae</taxon>
        <taxon>Pantoea</taxon>
    </lineage>
</organism>
<evidence type="ECO:0000259" key="2">
    <source>
        <dbReference type="Pfam" id="PF00975"/>
    </source>
</evidence>
<comment type="caution">
    <text evidence="3">The sequence shown here is derived from an EMBL/GenBank/DDBJ whole genome shotgun (WGS) entry which is preliminary data.</text>
</comment>
<dbReference type="InterPro" id="IPR012223">
    <property type="entry name" value="TEII"/>
</dbReference>